<evidence type="ECO:0000256" key="3">
    <source>
        <dbReference type="ARBA" id="ARBA00022475"/>
    </source>
</evidence>
<reference evidence="10" key="1">
    <citation type="submission" date="2020-07" db="EMBL/GenBank/DDBJ databases">
        <title>Genomic analysis of a strain of Sedimentibacter Hydroxybenzoicus DSM7310.</title>
        <authorList>
            <person name="Ma S."/>
        </authorList>
    </citation>
    <scope>NUCLEOTIDE SEQUENCE</scope>
    <source>
        <strain evidence="10">DSM 7310</strain>
    </source>
</reference>
<dbReference type="Gene3D" id="1.20.120.1220">
    <property type="match status" value="1"/>
</dbReference>
<evidence type="ECO:0000256" key="2">
    <source>
        <dbReference type="ARBA" id="ARBA00005801"/>
    </source>
</evidence>
<evidence type="ECO:0000256" key="5">
    <source>
        <dbReference type="ARBA" id="ARBA00022989"/>
    </source>
</evidence>
<keyword evidence="6 7" id="KW-0472">Membrane</keyword>
<gene>
    <name evidence="10" type="ORF">HZF24_09085</name>
</gene>
<accession>A0A974BJG1</accession>
<evidence type="ECO:0000256" key="1">
    <source>
        <dbReference type="ARBA" id="ARBA00004651"/>
    </source>
</evidence>
<keyword evidence="11" id="KW-1185">Reference proteome</keyword>
<feature type="domain" description="Prepilin peptidase A24 N-terminal" evidence="9">
    <location>
        <begin position="7"/>
        <end position="90"/>
    </location>
</feature>
<feature type="transmembrane region" description="Helical" evidence="7">
    <location>
        <begin position="6"/>
        <end position="23"/>
    </location>
</feature>
<dbReference type="InterPro" id="IPR050882">
    <property type="entry name" value="Prepilin_peptidase/N-MTase"/>
</dbReference>
<comment type="subcellular location">
    <subcellularLocation>
        <location evidence="1">Cell membrane</location>
        <topology evidence="1">Multi-pass membrane protein</topology>
    </subcellularLocation>
</comment>
<dbReference type="Pfam" id="PF01478">
    <property type="entry name" value="Peptidase_A24"/>
    <property type="match status" value="1"/>
</dbReference>
<comment type="similarity">
    <text evidence="2">Belongs to the peptidase A24 family.</text>
</comment>
<dbReference type="InterPro" id="IPR000045">
    <property type="entry name" value="Prepilin_IV_endopep_pep"/>
</dbReference>
<keyword evidence="5 7" id="KW-1133">Transmembrane helix</keyword>
<dbReference type="Proteomes" id="UP000611629">
    <property type="component" value="Unassembled WGS sequence"/>
</dbReference>
<dbReference type="AlphaFoldDB" id="A0A974BJG1"/>
<dbReference type="GO" id="GO:0005886">
    <property type="term" value="C:plasma membrane"/>
    <property type="evidence" value="ECO:0007669"/>
    <property type="project" value="UniProtKB-SubCell"/>
</dbReference>
<evidence type="ECO:0000256" key="6">
    <source>
        <dbReference type="ARBA" id="ARBA00023136"/>
    </source>
</evidence>
<proteinExistence type="inferred from homology"/>
<evidence type="ECO:0000313" key="11">
    <source>
        <dbReference type="Proteomes" id="UP000611629"/>
    </source>
</evidence>
<feature type="transmembrane region" description="Helical" evidence="7">
    <location>
        <begin position="118"/>
        <end position="137"/>
    </location>
</feature>
<comment type="caution">
    <text evidence="10">The sequence shown here is derived from an EMBL/GenBank/DDBJ whole genome shotgun (WGS) entry which is preliminary data.</text>
</comment>
<feature type="transmembrane region" description="Helical" evidence="7">
    <location>
        <begin position="172"/>
        <end position="205"/>
    </location>
</feature>
<name>A0A974BJG1_SEDHY</name>
<dbReference type="EMBL" id="JACBNQ010000008">
    <property type="protein sequence ID" value="NYB74298.1"/>
    <property type="molecule type" value="Genomic_DNA"/>
</dbReference>
<dbReference type="GO" id="GO:0004190">
    <property type="term" value="F:aspartic-type endopeptidase activity"/>
    <property type="evidence" value="ECO:0007669"/>
    <property type="project" value="InterPro"/>
</dbReference>
<evidence type="ECO:0000259" key="9">
    <source>
        <dbReference type="Pfam" id="PF06750"/>
    </source>
</evidence>
<evidence type="ECO:0000313" key="10">
    <source>
        <dbReference type="EMBL" id="NYB74298.1"/>
    </source>
</evidence>
<dbReference type="GO" id="GO:0006465">
    <property type="term" value="P:signal peptide processing"/>
    <property type="evidence" value="ECO:0007669"/>
    <property type="project" value="TreeGrafter"/>
</dbReference>
<dbReference type="PANTHER" id="PTHR30487">
    <property type="entry name" value="TYPE 4 PREPILIN-LIKE PROTEINS LEADER PEPTIDE-PROCESSING ENZYME"/>
    <property type="match status" value="1"/>
</dbReference>
<organism evidence="10 11">
    <name type="scientific">Sedimentibacter hydroxybenzoicus DSM 7310</name>
    <dbReference type="NCBI Taxonomy" id="1123245"/>
    <lineage>
        <taxon>Bacteria</taxon>
        <taxon>Bacillati</taxon>
        <taxon>Bacillota</taxon>
        <taxon>Tissierellia</taxon>
        <taxon>Sedimentibacter</taxon>
    </lineage>
</organism>
<evidence type="ECO:0000259" key="8">
    <source>
        <dbReference type="Pfam" id="PF01478"/>
    </source>
</evidence>
<sequence length="246" mass="26986">MTILFLIYGLFIGSFLNVCIYRIPSGISIIKPPSSCGSCGHKLNYIDMIPVVSYIVNKGKCRYCGSNYSVQYPLIEILNGLLYVLVYTRFGLTLSSVLYCLIISLLITISIIDLRHKIIPDGLNITGLVLGIIYIIINQKLIDGLTGAAIGFGLFLLIALITNAMGGGDIKLMAVLGLIFGIKGILLITLSSFVTGAVISVILLAMKIKSRKDEIPFGPFISLSALIYIFFGSEIINWYFELFKLH</sequence>
<dbReference type="Pfam" id="PF06750">
    <property type="entry name" value="A24_N_bact"/>
    <property type="match status" value="1"/>
</dbReference>
<dbReference type="RefSeq" id="WP_179238001.1">
    <property type="nucleotide sequence ID" value="NZ_JACBNQ010000008.1"/>
</dbReference>
<feature type="transmembrane region" description="Helical" evidence="7">
    <location>
        <begin position="90"/>
        <end position="112"/>
    </location>
</feature>
<feature type="transmembrane region" description="Helical" evidence="7">
    <location>
        <begin position="217"/>
        <end position="240"/>
    </location>
</feature>
<feature type="transmembrane region" description="Helical" evidence="7">
    <location>
        <begin position="144"/>
        <end position="166"/>
    </location>
</feature>
<protein>
    <submittedName>
        <fullName evidence="10">Prepilin peptidase</fullName>
    </submittedName>
</protein>
<evidence type="ECO:0000256" key="7">
    <source>
        <dbReference type="SAM" id="Phobius"/>
    </source>
</evidence>
<dbReference type="PANTHER" id="PTHR30487:SF0">
    <property type="entry name" value="PREPILIN LEADER PEPTIDASE_N-METHYLTRANSFERASE-RELATED"/>
    <property type="match status" value="1"/>
</dbReference>
<dbReference type="InterPro" id="IPR010627">
    <property type="entry name" value="Prepilin_pept_A24_N"/>
</dbReference>
<feature type="domain" description="Prepilin type IV endopeptidase peptidase" evidence="8">
    <location>
        <begin position="100"/>
        <end position="200"/>
    </location>
</feature>
<keyword evidence="3" id="KW-1003">Cell membrane</keyword>
<evidence type="ECO:0000256" key="4">
    <source>
        <dbReference type="ARBA" id="ARBA00022692"/>
    </source>
</evidence>
<keyword evidence="4 7" id="KW-0812">Transmembrane</keyword>